<evidence type="ECO:0000256" key="1">
    <source>
        <dbReference type="SAM" id="SignalP"/>
    </source>
</evidence>
<accession>A0A9W4SAR1</accession>
<protein>
    <submittedName>
        <fullName evidence="2">12690_t:CDS:1</fullName>
    </submittedName>
</protein>
<dbReference type="AlphaFoldDB" id="A0A9W4SAR1"/>
<dbReference type="EMBL" id="CAMKVN010000064">
    <property type="protein sequence ID" value="CAI2163002.1"/>
    <property type="molecule type" value="Genomic_DNA"/>
</dbReference>
<gene>
    <name evidence="2" type="ORF">FWILDA_LOCUS848</name>
</gene>
<proteinExistence type="predicted"/>
<name>A0A9W4SAR1_9GLOM</name>
<keyword evidence="1" id="KW-0732">Signal</keyword>
<dbReference type="Proteomes" id="UP001153678">
    <property type="component" value="Unassembled WGS sequence"/>
</dbReference>
<organism evidence="2 3">
    <name type="scientific">Funneliformis geosporum</name>
    <dbReference type="NCBI Taxonomy" id="1117311"/>
    <lineage>
        <taxon>Eukaryota</taxon>
        <taxon>Fungi</taxon>
        <taxon>Fungi incertae sedis</taxon>
        <taxon>Mucoromycota</taxon>
        <taxon>Glomeromycotina</taxon>
        <taxon>Glomeromycetes</taxon>
        <taxon>Glomerales</taxon>
        <taxon>Glomeraceae</taxon>
        <taxon>Funneliformis</taxon>
    </lineage>
</organism>
<evidence type="ECO:0000313" key="3">
    <source>
        <dbReference type="Proteomes" id="UP001153678"/>
    </source>
</evidence>
<reference evidence="2" key="1">
    <citation type="submission" date="2022-08" db="EMBL/GenBank/DDBJ databases">
        <authorList>
            <person name="Kallberg Y."/>
            <person name="Tangrot J."/>
            <person name="Rosling A."/>
        </authorList>
    </citation>
    <scope>NUCLEOTIDE SEQUENCE</scope>
    <source>
        <strain evidence="2">Wild A</strain>
    </source>
</reference>
<evidence type="ECO:0000313" key="2">
    <source>
        <dbReference type="EMBL" id="CAI2163002.1"/>
    </source>
</evidence>
<dbReference type="OrthoDB" id="2384680at2759"/>
<keyword evidence="3" id="KW-1185">Reference proteome</keyword>
<comment type="caution">
    <text evidence="2">The sequence shown here is derived from an EMBL/GenBank/DDBJ whole genome shotgun (WGS) entry which is preliminary data.</text>
</comment>
<sequence length="137" mass="15252">MKNFLALLFITIALIASFTVAHDDYKEDYEKPKHQEIHVTSPGSGPWAIGSTQSVSWWSLSISTESLVIIEIICKGSGKVVYSGEGSCGTGNHDFVVGKWDTEDKYFPVVYLKDDKTCKGEGSIFTIFKTDEYGSYY</sequence>
<feature type="chain" id="PRO_5040869757" evidence="1">
    <location>
        <begin position="22"/>
        <end position="137"/>
    </location>
</feature>
<feature type="signal peptide" evidence="1">
    <location>
        <begin position="1"/>
        <end position="21"/>
    </location>
</feature>